<dbReference type="InterPro" id="IPR045865">
    <property type="entry name" value="ACT-like_dom_sf"/>
</dbReference>
<feature type="domain" description="TGS" evidence="7">
    <location>
        <begin position="564"/>
        <end position="627"/>
    </location>
</feature>
<dbReference type="NCBIfam" id="TIGR00691">
    <property type="entry name" value="spoT_relA"/>
    <property type="match status" value="1"/>
</dbReference>
<dbReference type="Gene3D" id="3.10.20.30">
    <property type="match status" value="1"/>
</dbReference>
<dbReference type="InterPro" id="IPR004811">
    <property type="entry name" value="RelA/Spo_fam"/>
</dbReference>
<dbReference type="InterPro" id="IPR012675">
    <property type="entry name" value="Beta-grasp_dom_sf"/>
</dbReference>
<dbReference type="InterPro" id="IPR006674">
    <property type="entry name" value="HD_domain"/>
</dbReference>
<dbReference type="SMART" id="SM00471">
    <property type="entry name" value="HDc"/>
    <property type="match status" value="1"/>
</dbReference>
<dbReference type="CDD" id="cd05399">
    <property type="entry name" value="NT_Rel-Spo_like"/>
    <property type="match status" value="1"/>
</dbReference>
<evidence type="ECO:0000259" key="6">
    <source>
        <dbReference type="PROSITE" id="PS51831"/>
    </source>
</evidence>
<evidence type="ECO:0000256" key="1">
    <source>
        <dbReference type="ARBA" id="ARBA00004976"/>
    </source>
</evidence>
<dbReference type="FunFam" id="1.10.3210.10:FF:000001">
    <property type="entry name" value="GTP pyrophosphokinase RelA"/>
    <property type="match status" value="1"/>
</dbReference>
<comment type="caution">
    <text evidence="8">The sequence shown here is derived from an EMBL/GenBank/DDBJ whole genome shotgun (WGS) entry which is preliminary data.</text>
</comment>
<feature type="compositionally biased region" description="Low complexity" evidence="4">
    <location>
        <begin position="35"/>
        <end position="71"/>
    </location>
</feature>
<evidence type="ECO:0000259" key="7">
    <source>
        <dbReference type="PROSITE" id="PS51880"/>
    </source>
</evidence>
<evidence type="ECO:0000313" key="9">
    <source>
        <dbReference type="Proteomes" id="UP000316706"/>
    </source>
</evidence>
<dbReference type="SUPFAM" id="SSF81271">
    <property type="entry name" value="TGS-like"/>
    <property type="match status" value="1"/>
</dbReference>
<dbReference type="InterPro" id="IPR043519">
    <property type="entry name" value="NT_sf"/>
</dbReference>
<feature type="domain" description="ACT" evidence="5">
    <location>
        <begin position="829"/>
        <end position="903"/>
    </location>
</feature>
<reference evidence="8 9" key="1">
    <citation type="submission" date="2019-06" db="EMBL/GenBank/DDBJ databases">
        <title>Sequencing the genomes of 1000 actinobacteria strains.</title>
        <authorList>
            <person name="Klenk H.-P."/>
        </authorList>
    </citation>
    <scope>NUCLEOTIDE SEQUENCE [LARGE SCALE GENOMIC DNA]</scope>
    <source>
        <strain evidence="8 9">DSM 45043</strain>
    </source>
</reference>
<comment type="catalytic activity">
    <reaction evidence="2">
        <text>GTP + ATP = guanosine 3'-diphosphate 5'-triphosphate + AMP</text>
        <dbReference type="Rhea" id="RHEA:22088"/>
        <dbReference type="ChEBI" id="CHEBI:30616"/>
        <dbReference type="ChEBI" id="CHEBI:37565"/>
        <dbReference type="ChEBI" id="CHEBI:142410"/>
        <dbReference type="ChEBI" id="CHEBI:456215"/>
        <dbReference type="EC" id="2.7.6.5"/>
    </reaction>
</comment>
<dbReference type="InterPro" id="IPR045600">
    <property type="entry name" value="RelA/SpoT_AH_RIS"/>
</dbReference>
<dbReference type="CDD" id="cd04876">
    <property type="entry name" value="ACT_RelA-SpoT"/>
    <property type="match status" value="1"/>
</dbReference>
<dbReference type="Gene3D" id="1.10.3210.10">
    <property type="entry name" value="Hypothetical protein af1432"/>
    <property type="match status" value="1"/>
</dbReference>
<dbReference type="SUPFAM" id="SSF81301">
    <property type="entry name" value="Nucleotidyltransferase"/>
    <property type="match status" value="1"/>
</dbReference>
<comment type="similarity">
    <text evidence="3">Belongs to the relA/spoT family.</text>
</comment>
<keyword evidence="9" id="KW-1185">Reference proteome</keyword>
<dbReference type="GO" id="GO:0015970">
    <property type="term" value="P:guanosine tetraphosphate biosynthetic process"/>
    <property type="evidence" value="ECO:0007669"/>
    <property type="project" value="UniProtKB-UniPathway"/>
</dbReference>
<keyword evidence="8" id="KW-0808">Transferase</keyword>
<dbReference type="InterPro" id="IPR002912">
    <property type="entry name" value="ACT_dom"/>
</dbReference>
<evidence type="ECO:0000259" key="5">
    <source>
        <dbReference type="PROSITE" id="PS51671"/>
    </source>
</evidence>
<dbReference type="CDD" id="cd01668">
    <property type="entry name" value="TGS_RSH"/>
    <property type="match status" value="1"/>
</dbReference>
<dbReference type="PROSITE" id="PS51671">
    <property type="entry name" value="ACT"/>
    <property type="match status" value="1"/>
</dbReference>
<dbReference type="CDD" id="cd00077">
    <property type="entry name" value="HDc"/>
    <property type="match status" value="1"/>
</dbReference>
<dbReference type="SUPFAM" id="SSF109604">
    <property type="entry name" value="HD-domain/PDEase-like"/>
    <property type="match status" value="1"/>
</dbReference>
<evidence type="ECO:0000256" key="4">
    <source>
        <dbReference type="SAM" id="MobiDB-lite"/>
    </source>
</evidence>
<dbReference type="UniPathway" id="UPA00908">
    <property type="reaction ID" value="UER00884"/>
</dbReference>
<feature type="compositionally biased region" description="Basic and acidic residues" evidence="4">
    <location>
        <begin position="72"/>
        <end position="81"/>
    </location>
</feature>
<accession>A0A543IEJ7</accession>
<dbReference type="SMART" id="SM00954">
    <property type="entry name" value="RelA_SpoT"/>
    <property type="match status" value="1"/>
</dbReference>
<evidence type="ECO:0000256" key="3">
    <source>
        <dbReference type="RuleBase" id="RU003847"/>
    </source>
</evidence>
<dbReference type="InterPro" id="IPR012676">
    <property type="entry name" value="TGS-like"/>
</dbReference>
<comment type="pathway">
    <text evidence="1">Purine metabolism; ppGpp biosynthesis; ppGpp from GTP: step 1/2.</text>
</comment>
<gene>
    <name evidence="8" type="ORF">FHX41_2616</name>
</gene>
<dbReference type="InterPro" id="IPR003607">
    <property type="entry name" value="HD/PDEase_dom"/>
</dbReference>
<dbReference type="GO" id="GO:0008728">
    <property type="term" value="F:GTP diphosphokinase activity"/>
    <property type="evidence" value="ECO:0007669"/>
    <property type="project" value="UniProtKB-EC"/>
</dbReference>
<dbReference type="SUPFAM" id="SSF55021">
    <property type="entry name" value="ACT-like"/>
    <property type="match status" value="1"/>
</dbReference>
<sequence>MPGEVVSTDAVNDAVVAAETGPERATAGDRPVPESGAPPHGAAHSPPQASETAPTTAAAESASGAPAGPKPGEARTSERKPGAPRRPTQRDVPAQAAAPRAAHDQTSGSSADAGTPEPAAGPPAEPEPSRPASEGPATSEPGHNEPVPTEPADTSRPTPATIPPSAARVRRRLARLGAQRGSTMNPVLEPLIKTVRNTHPKADLRLIERAYDVAAHHHRHQKRKSGDPYITHPLAVATILAELGMNTETLCAALLHDTVEDTPYTLEELRADFGDEIAALVDGVTKLDKVKYGEAAEAETVRKMVVAMSRDIRVLVIKLGDRLHNMRTLRYMPRHKQEKKARETLEVFAPLAHRLGMNTLKWELEDLAFATMYPKRFDEIARLVSERAPRRDVYLQEVIEFVSADLRDARIKATVTGRPKHYYSIYQKMIARDVSFDDIYDLVGIRVLVDTVRDCYAALGTIHARWNPVPGRFKDYIAMPKFNMYQSLHTTVIGPGGKPVELQIRTWGMHRRAEYGVAAHWKYKEETVGGRKAGDMQWLRQLLDWQKETADPAEFLESLRFDLSVSEVFVFTPKGDVIALPQGATPVDFAYAIHTEVGHRCIGARVNGRLVPLESTLDNGDTVEVFTSKSPDAGPSRDWLGFVKSARARNKIKHWFSKERRDTAIESGKEAIARAMRKQNMPLQRMMSGEALLALARDMRYPDVSSLYAAVGESQVSAQHVVQRLVDALGGVESAEEDLAELALPTRGKRARPAGDPGVVVADDPDVWVRLSRCCTPVPGDEIVGFVTRGHGVSVHRTDCANVANLKSQPDRLIDVKWSPGEDSVFLVAIQVEALDRPRLLSDVTRVLSDQHVNILSASVTTTRDRVAVSRFTFEMGDPKHLGHVLKAVRSIDGVYDVYRTTSAAPR</sequence>
<dbReference type="GO" id="GO:0005886">
    <property type="term" value="C:plasma membrane"/>
    <property type="evidence" value="ECO:0007669"/>
    <property type="project" value="TreeGrafter"/>
</dbReference>
<protein>
    <submittedName>
        <fullName evidence="8">GTP pyrophosphokinase</fullName>
    </submittedName>
</protein>
<feature type="domain" description="HD" evidence="6">
    <location>
        <begin position="229"/>
        <end position="326"/>
    </location>
</feature>
<dbReference type="InterPro" id="IPR007685">
    <property type="entry name" value="RelA_SpoT"/>
</dbReference>
<dbReference type="InterPro" id="IPR033655">
    <property type="entry name" value="TGS_RelA/SpoT"/>
</dbReference>
<dbReference type="PROSITE" id="PS51831">
    <property type="entry name" value="HD"/>
    <property type="match status" value="1"/>
</dbReference>
<dbReference type="AlphaFoldDB" id="A0A543IEJ7"/>
<dbReference type="Pfam" id="PF02824">
    <property type="entry name" value="TGS"/>
    <property type="match status" value="1"/>
</dbReference>
<dbReference type="Pfam" id="PF13291">
    <property type="entry name" value="ACT_4"/>
    <property type="match status" value="1"/>
</dbReference>
<keyword evidence="8" id="KW-0418">Kinase</keyword>
<dbReference type="FunFam" id="3.10.20.30:FF:000002">
    <property type="entry name" value="GTP pyrophosphokinase (RelA/SpoT)"/>
    <property type="match status" value="1"/>
</dbReference>
<organism evidence="8 9">
    <name type="scientific">Actinomadura hallensis</name>
    <dbReference type="NCBI Taxonomy" id="337895"/>
    <lineage>
        <taxon>Bacteria</taxon>
        <taxon>Bacillati</taxon>
        <taxon>Actinomycetota</taxon>
        <taxon>Actinomycetes</taxon>
        <taxon>Streptosporangiales</taxon>
        <taxon>Thermomonosporaceae</taxon>
        <taxon>Actinomadura</taxon>
    </lineage>
</organism>
<dbReference type="Pfam" id="PF19296">
    <property type="entry name" value="RelA_AH_RIS"/>
    <property type="match status" value="1"/>
</dbReference>
<dbReference type="EMBL" id="VFPO01000001">
    <property type="protein sequence ID" value="TQM68940.1"/>
    <property type="molecule type" value="Genomic_DNA"/>
</dbReference>
<proteinExistence type="inferred from homology"/>
<dbReference type="InterPro" id="IPR004095">
    <property type="entry name" value="TGS"/>
</dbReference>
<evidence type="ECO:0000256" key="2">
    <source>
        <dbReference type="ARBA" id="ARBA00048244"/>
    </source>
</evidence>
<dbReference type="Gene3D" id="3.30.70.260">
    <property type="match status" value="1"/>
</dbReference>
<dbReference type="Gene3D" id="3.30.460.10">
    <property type="entry name" value="Beta Polymerase, domain 2"/>
    <property type="match status" value="1"/>
</dbReference>
<dbReference type="FunFam" id="3.30.460.10:FF:000001">
    <property type="entry name" value="GTP pyrophosphokinase RelA"/>
    <property type="match status" value="1"/>
</dbReference>
<feature type="region of interest" description="Disordered" evidence="4">
    <location>
        <begin position="1"/>
        <end position="168"/>
    </location>
</feature>
<dbReference type="Pfam" id="PF13328">
    <property type="entry name" value="HD_4"/>
    <property type="match status" value="1"/>
</dbReference>
<comment type="function">
    <text evidence="3">In eubacteria ppGpp (guanosine 3'-diphosphate 5'-diphosphate) is a mediator of the stringent response that coordinates a variety of cellular activities in response to changes in nutritional abundance.</text>
</comment>
<dbReference type="Pfam" id="PF04607">
    <property type="entry name" value="RelA_SpoT"/>
    <property type="match status" value="1"/>
</dbReference>
<evidence type="ECO:0000313" key="8">
    <source>
        <dbReference type="EMBL" id="TQM68940.1"/>
    </source>
</evidence>
<dbReference type="PROSITE" id="PS51880">
    <property type="entry name" value="TGS"/>
    <property type="match status" value="1"/>
</dbReference>
<dbReference type="PANTHER" id="PTHR21262:SF31">
    <property type="entry name" value="GTP PYROPHOSPHOKINASE"/>
    <property type="match status" value="1"/>
</dbReference>
<name>A0A543IEJ7_9ACTN</name>
<dbReference type="PANTHER" id="PTHR21262">
    <property type="entry name" value="GUANOSINE-3',5'-BIS DIPHOSPHATE 3'-PYROPHOSPHOHYDROLASE"/>
    <property type="match status" value="1"/>
</dbReference>
<dbReference type="GO" id="GO:0016301">
    <property type="term" value="F:kinase activity"/>
    <property type="evidence" value="ECO:0007669"/>
    <property type="project" value="UniProtKB-KW"/>
</dbReference>
<dbReference type="Proteomes" id="UP000316706">
    <property type="component" value="Unassembled WGS sequence"/>
</dbReference>